<name>A0AAV5MUX3_9ROSI</name>
<accession>A0AAV5MUX3</accession>
<sequence>MGYGTNVGLLVRGKRIRFYLINVLRLNLVHEKTVAGRVFSHQKSDYSILD</sequence>
<gene>
    <name evidence="1" type="ORF">SLEP1_g60300</name>
</gene>
<evidence type="ECO:0000313" key="1">
    <source>
        <dbReference type="EMBL" id="GKV53786.1"/>
    </source>
</evidence>
<comment type="caution">
    <text evidence="1">The sequence shown here is derived from an EMBL/GenBank/DDBJ whole genome shotgun (WGS) entry which is preliminary data.</text>
</comment>
<protein>
    <submittedName>
        <fullName evidence="1">Uncharacterized protein</fullName>
    </submittedName>
</protein>
<dbReference type="EMBL" id="BPVZ01001896">
    <property type="protein sequence ID" value="GKV53786.1"/>
    <property type="molecule type" value="Genomic_DNA"/>
</dbReference>
<evidence type="ECO:0000313" key="2">
    <source>
        <dbReference type="Proteomes" id="UP001054252"/>
    </source>
</evidence>
<dbReference type="Proteomes" id="UP001054252">
    <property type="component" value="Unassembled WGS sequence"/>
</dbReference>
<organism evidence="1 2">
    <name type="scientific">Rubroshorea leprosula</name>
    <dbReference type="NCBI Taxonomy" id="152421"/>
    <lineage>
        <taxon>Eukaryota</taxon>
        <taxon>Viridiplantae</taxon>
        <taxon>Streptophyta</taxon>
        <taxon>Embryophyta</taxon>
        <taxon>Tracheophyta</taxon>
        <taxon>Spermatophyta</taxon>
        <taxon>Magnoliopsida</taxon>
        <taxon>eudicotyledons</taxon>
        <taxon>Gunneridae</taxon>
        <taxon>Pentapetalae</taxon>
        <taxon>rosids</taxon>
        <taxon>malvids</taxon>
        <taxon>Malvales</taxon>
        <taxon>Dipterocarpaceae</taxon>
        <taxon>Rubroshorea</taxon>
    </lineage>
</organism>
<proteinExistence type="predicted"/>
<reference evidence="1 2" key="1">
    <citation type="journal article" date="2021" name="Commun. Biol.">
        <title>The genome of Shorea leprosula (Dipterocarpaceae) highlights the ecological relevance of drought in aseasonal tropical rainforests.</title>
        <authorList>
            <person name="Ng K.K.S."/>
            <person name="Kobayashi M.J."/>
            <person name="Fawcett J.A."/>
            <person name="Hatakeyama M."/>
            <person name="Paape T."/>
            <person name="Ng C.H."/>
            <person name="Ang C.C."/>
            <person name="Tnah L.H."/>
            <person name="Lee C.T."/>
            <person name="Nishiyama T."/>
            <person name="Sese J."/>
            <person name="O'Brien M.J."/>
            <person name="Copetti D."/>
            <person name="Mohd Noor M.I."/>
            <person name="Ong R.C."/>
            <person name="Putra M."/>
            <person name="Sireger I.Z."/>
            <person name="Indrioko S."/>
            <person name="Kosugi Y."/>
            <person name="Izuno A."/>
            <person name="Isagi Y."/>
            <person name="Lee S.L."/>
            <person name="Shimizu K.K."/>
        </authorList>
    </citation>
    <scope>NUCLEOTIDE SEQUENCE [LARGE SCALE GENOMIC DNA]</scope>
    <source>
        <strain evidence="1">214</strain>
    </source>
</reference>
<keyword evidence="2" id="KW-1185">Reference proteome</keyword>
<dbReference type="AlphaFoldDB" id="A0AAV5MUX3"/>